<keyword evidence="3" id="KW-1185">Reference proteome</keyword>
<comment type="caution">
    <text evidence="2">The sequence shown here is derived from an EMBL/GenBank/DDBJ whole genome shotgun (WGS) entry which is preliminary data.</text>
</comment>
<evidence type="ECO:0000313" key="3">
    <source>
        <dbReference type="Proteomes" id="UP000311605"/>
    </source>
</evidence>
<dbReference type="AlphaFoldDB" id="A0A5C4XBT3"/>
<dbReference type="Proteomes" id="UP000311605">
    <property type="component" value="Unassembled WGS sequence"/>
</dbReference>
<evidence type="ECO:0000256" key="1">
    <source>
        <dbReference type="SAM" id="Phobius"/>
    </source>
</evidence>
<keyword evidence="1" id="KW-1133">Transmembrane helix</keyword>
<protein>
    <submittedName>
        <fullName evidence="2">DUF4345 domain-containing protein</fullName>
    </submittedName>
</protein>
<proteinExistence type="predicted"/>
<feature type="transmembrane region" description="Helical" evidence="1">
    <location>
        <begin position="12"/>
        <end position="31"/>
    </location>
</feature>
<organism evidence="2 3">
    <name type="scientific">Aliirhizobium smilacinae</name>
    <dbReference type="NCBI Taxonomy" id="1395944"/>
    <lineage>
        <taxon>Bacteria</taxon>
        <taxon>Pseudomonadati</taxon>
        <taxon>Pseudomonadota</taxon>
        <taxon>Alphaproteobacteria</taxon>
        <taxon>Hyphomicrobiales</taxon>
        <taxon>Rhizobiaceae</taxon>
        <taxon>Aliirhizobium</taxon>
    </lineage>
</organism>
<reference evidence="2 3" key="1">
    <citation type="submission" date="2019-06" db="EMBL/GenBank/DDBJ databases">
        <title>The draft genome of Rhizobium smilacinae PTYR-5.</title>
        <authorList>
            <person name="Liu L."/>
            <person name="Li L."/>
            <person name="Zhang X."/>
        </authorList>
    </citation>
    <scope>NUCLEOTIDE SEQUENCE [LARGE SCALE GENOMIC DNA]</scope>
    <source>
        <strain evidence="2 3">PTYR-5</strain>
    </source>
</reference>
<dbReference type="RefSeq" id="WP_139678714.1">
    <property type="nucleotide sequence ID" value="NZ_VDMN01000007.1"/>
</dbReference>
<keyword evidence="1" id="KW-0812">Transmembrane</keyword>
<feature type="transmembrane region" description="Helical" evidence="1">
    <location>
        <begin position="106"/>
        <end position="125"/>
    </location>
</feature>
<name>A0A5C4XBT3_9HYPH</name>
<evidence type="ECO:0000313" key="2">
    <source>
        <dbReference type="EMBL" id="TNM60802.1"/>
    </source>
</evidence>
<feature type="transmembrane region" description="Helical" evidence="1">
    <location>
        <begin position="75"/>
        <end position="94"/>
    </location>
</feature>
<accession>A0A5C4XBT3</accession>
<keyword evidence="1" id="KW-0472">Membrane</keyword>
<gene>
    <name evidence="2" type="ORF">FHP24_23660</name>
</gene>
<sequence>MEFYFPSETGEQVAFIGCAVTALIGLLIFLLPGTCLRLSAFQIGEIRPEGYGSVRAAGARYMGLGVLPVLLAQDWFYMATGVVLALGAAGRLVSFVVDRGVTPQNIAFFLLEGVLSAAPLAYVFGYI</sequence>
<dbReference type="OrthoDB" id="9808658at2"/>
<dbReference type="EMBL" id="VDMN01000007">
    <property type="protein sequence ID" value="TNM60802.1"/>
    <property type="molecule type" value="Genomic_DNA"/>
</dbReference>